<dbReference type="SUPFAM" id="SSF53686">
    <property type="entry name" value="Tryptophan synthase beta subunit-like PLP-dependent enzymes"/>
    <property type="match status" value="1"/>
</dbReference>
<reference evidence="10 11" key="1">
    <citation type="submission" date="2018-10" db="EMBL/GenBank/DDBJ databases">
        <title>Isolation from soil.</title>
        <authorList>
            <person name="Hu J."/>
        </authorList>
    </citation>
    <scope>NUCLEOTIDE SEQUENCE [LARGE SCALE GENOMIC DNA]</scope>
    <source>
        <strain evidence="10 11">NEAU-Ht49</strain>
    </source>
</reference>
<dbReference type="FunFam" id="3.40.50.1100:FF:000005">
    <property type="entry name" value="Threonine dehydratase catabolic"/>
    <property type="match status" value="1"/>
</dbReference>
<comment type="cofactor">
    <cofactor evidence="2">
        <name>pyridoxal 5'-phosphate</name>
        <dbReference type="ChEBI" id="CHEBI:597326"/>
    </cofactor>
</comment>
<dbReference type="Gene3D" id="3.40.50.1100">
    <property type="match status" value="2"/>
</dbReference>
<keyword evidence="6" id="KW-0456">Lyase</keyword>
<evidence type="ECO:0000256" key="1">
    <source>
        <dbReference type="ARBA" id="ARBA00001274"/>
    </source>
</evidence>
<evidence type="ECO:0000256" key="2">
    <source>
        <dbReference type="ARBA" id="ARBA00001933"/>
    </source>
</evidence>
<dbReference type="GO" id="GO:0003941">
    <property type="term" value="F:L-serine ammonia-lyase activity"/>
    <property type="evidence" value="ECO:0007669"/>
    <property type="project" value="TreeGrafter"/>
</dbReference>
<dbReference type="PANTHER" id="PTHR43050:SF1">
    <property type="entry name" value="SERINE RACEMASE"/>
    <property type="match status" value="1"/>
</dbReference>
<name>A0A3M2LHX3_9ACTN</name>
<dbReference type="CDD" id="cd01562">
    <property type="entry name" value="Thr-dehyd"/>
    <property type="match status" value="1"/>
</dbReference>
<dbReference type="EC" id="4.3.1.19" evidence="4"/>
<evidence type="ECO:0000259" key="9">
    <source>
        <dbReference type="Pfam" id="PF00291"/>
    </source>
</evidence>
<evidence type="ECO:0000313" key="10">
    <source>
        <dbReference type="EMBL" id="RMI37072.1"/>
    </source>
</evidence>
<evidence type="ECO:0000256" key="7">
    <source>
        <dbReference type="ARBA" id="ARBA00025527"/>
    </source>
</evidence>
<dbReference type="Proteomes" id="UP000282674">
    <property type="component" value="Unassembled WGS sequence"/>
</dbReference>
<dbReference type="AlphaFoldDB" id="A0A3M2LHX3"/>
<comment type="caution">
    <text evidence="10">The sequence shown here is derived from an EMBL/GenBank/DDBJ whole genome shotgun (WGS) entry which is preliminary data.</text>
</comment>
<dbReference type="InterPro" id="IPR036052">
    <property type="entry name" value="TrpB-like_PALP_sf"/>
</dbReference>
<dbReference type="GO" id="GO:0018114">
    <property type="term" value="F:threonine racemase activity"/>
    <property type="evidence" value="ECO:0007669"/>
    <property type="project" value="TreeGrafter"/>
</dbReference>
<keyword evidence="5" id="KW-0663">Pyridoxal phosphate</keyword>
<protein>
    <recommendedName>
        <fullName evidence="4">threonine ammonia-lyase</fullName>
        <ecNumber evidence="4">4.3.1.19</ecNumber>
    </recommendedName>
    <alternativeName>
        <fullName evidence="8">Threonine deaminase</fullName>
    </alternativeName>
</protein>
<feature type="domain" description="Tryptophan synthase beta chain-like PALP" evidence="9">
    <location>
        <begin position="36"/>
        <end position="308"/>
    </location>
</feature>
<keyword evidence="11" id="KW-1185">Reference proteome</keyword>
<dbReference type="Pfam" id="PF00291">
    <property type="entry name" value="PALP"/>
    <property type="match status" value="1"/>
</dbReference>
<evidence type="ECO:0000313" key="11">
    <source>
        <dbReference type="Proteomes" id="UP000282674"/>
    </source>
</evidence>
<dbReference type="PANTHER" id="PTHR43050">
    <property type="entry name" value="SERINE / THREONINE RACEMASE FAMILY MEMBER"/>
    <property type="match status" value="1"/>
</dbReference>
<dbReference type="EMBL" id="RFFG01000117">
    <property type="protein sequence ID" value="RMI37072.1"/>
    <property type="molecule type" value="Genomic_DNA"/>
</dbReference>
<dbReference type="GO" id="GO:0005524">
    <property type="term" value="F:ATP binding"/>
    <property type="evidence" value="ECO:0007669"/>
    <property type="project" value="TreeGrafter"/>
</dbReference>
<evidence type="ECO:0000256" key="6">
    <source>
        <dbReference type="ARBA" id="ARBA00023239"/>
    </source>
</evidence>
<evidence type="ECO:0000256" key="5">
    <source>
        <dbReference type="ARBA" id="ARBA00022898"/>
    </source>
</evidence>
<evidence type="ECO:0000256" key="4">
    <source>
        <dbReference type="ARBA" id="ARBA00012096"/>
    </source>
</evidence>
<accession>A0A3M2LHX3</accession>
<evidence type="ECO:0000256" key="8">
    <source>
        <dbReference type="ARBA" id="ARBA00031427"/>
    </source>
</evidence>
<evidence type="ECO:0000256" key="3">
    <source>
        <dbReference type="ARBA" id="ARBA00010869"/>
    </source>
</evidence>
<comment type="catalytic activity">
    <reaction evidence="1">
        <text>L-threonine = 2-oxobutanoate + NH4(+)</text>
        <dbReference type="Rhea" id="RHEA:22108"/>
        <dbReference type="ChEBI" id="CHEBI:16763"/>
        <dbReference type="ChEBI" id="CHEBI:28938"/>
        <dbReference type="ChEBI" id="CHEBI:57926"/>
        <dbReference type="EC" id="4.3.1.19"/>
    </reaction>
</comment>
<comment type="function">
    <text evidence="7">Catalyzes the anaerobic formation of alpha-ketobutyrate and ammonia from threonine in a two-step reaction. The first step involved a dehydration of threonine and a production of enamine intermediates (aminocrotonate), which tautomerizes to its imine form (iminobutyrate). Both intermediates are unstable and short-lived. The second step is the nonenzymatic hydrolysis of the enamine/imine intermediates to form 2-ketobutyrate and free ammonia. In the low water environment of the cell, the second step is accelerated by RidA.</text>
</comment>
<dbReference type="RefSeq" id="WP_122199117.1">
    <property type="nucleotide sequence ID" value="NZ_JBHSKC010000002.1"/>
</dbReference>
<dbReference type="GO" id="GO:0030170">
    <property type="term" value="F:pyridoxal phosphate binding"/>
    <property type="evidence" value="ECO:0007669"/>
    <property type="project" value="TreeGrafter"/>
</dbReference>
<dbReference type="InterPro" id="IPR001926">
    <property type="entry name" value="TrpB-like_PALP"/>
</dbReference>
<gene>
    <name evidence="10" type="ORF">EBO15_36920</name>
</gene>
<comment type="similarity">
    <text evidence="3">Belongs to the serine/threonine dehydratase family.</text>
</comment>
<proteinExistence type="inferred from homology"/>
<dbReference type="GO" id="GO:0070179">
    <property type="term" value="P:D-serine biosynthetic process"/>
    <property type="evidence" value="ECO:0007669"/>
    <property type="project" value="TreeGrafter"/>
</dbReference>
<sequence>MTIDDPRLVTAADIAAAATRIGRFVRQPALIPADVDRPGGPLWIKPENLQPTKAFKVRGAVNAVTLLAEGGRATRVVAHSSGNHAQAVAFAARRHGLRATVVLPDTAPPLKVEAARAQGAEVIVVPPADREAVALDLAAADGAVLVSSDDPAVIAGHGTIGAEIARDLPDARVVLAPVCNGGLLAGVAVALKAADPSIRVVGVEPALAADASESLRLGRRTRWPVESTYRTMADGLRAPVLGPTAWPHIRALVDDIVTVEEEDIAAAMSVLWETTGQVAEPSGAVAAAAYLFRRDALPTGTTVAILSGGTVAGPPVAVEQSVRHDTAEAGSL</sequence>
<dbReference type="GO" id="GO:0000287">
    <property type="term" value="F:magnesium ion binding"/>
    <property type="evidence" value="ECO:0007669"/>
    <property type="project" value="TreeGrafter"/>
</dbReference>
<dbReference type="GO" id="GO:0004794">
    <property type="term" value="F:threonine deaminase activity"/>
    <property type="evidence" value="ECO:0007669"/>
    <property type="project" value="UniProtKB-EC"/>
</dbReference>
<organism evidence="10 11">
    <name type="scientific">Actinomadura harenae</name>
    <dbReference type="NCBI Taxonomy" id="2483351"/>
    <lineage>
        <taxon>Bacteria</taxon>
        <taxon>Bacillati</taxon>
        <taxon>Actinomycetota</taxon>
        <taxon>Actinomycetes</taxon>
        <taxon>Streptosporangiales</taxon>
        <taxon>Thermomonosporaceae</taxon>
        <taxon>Actinomadura</taxon>
    </lineage>
</organism>
<dbReference type="OrthoDB" id="9811476at2"/>
<dbReference type="GO" id="GO:0030378">
    <property type="term" value="F:serine racemase activity"/>
    <property type="evidence" value="ECO:0007669"/>
    <property type="project" value="TreeGrafter"/>
</dbReference>